<evidence type="ECO:0000313" key="1">
    <source>
        <dbReference type="EMBL" id="KAK1118490.1"/>
    </source>
</evidence>
<gene>
    <name evidence="1" type="ORF">K0M31_015184</name>
</gene>
<organism evidence="1 2">
    <name type="scientific">Melipona bicolor</name>
    <dbReference type="NCBI Taxonomy" id="60889"/>
    <lineage>
        <taxon>Eukaryota</taxon>
        <taxon>Metazoa</taxon>
        <taxon>Ecdysozoa</taxon>
        <taxon>Arthropoda</taxon>
        <taxon>Hexapoda</taxon>
        <taxon>Insecta</taxon>
        <taxon>Pterygota</taxon>
        <taxon>Neoptera</taxon>
        <taxon>Endopterygota</taxon>
        <taxon>Hymenoptera</taxon>
        <taxon>Apocrita</taxon>
        <taxon>Aculeata</taxon>
        <taxon>Apoidea</taxon>
        <taxon>Anthophila</taxon>
        <taxon>Apidae</taxon>
        <taxon>Melipona</taxon>
    </lineage>
</organism>
<protein>
    <submittedName>
        <fullName evidence="1">Uncharacterized protein</fullName>
    </submittedName>
</protein>
<comment type="caution">
    <text evidence="1">The sequence shown here is derived from an EMBL/GenBank/DDBJ whole genome shotgun (WGS) entry which is preliminary data.</text>
</comment>
<sequence length="62" mass="7287">MLLVRDWYFIFRNTQSHLTSGSSRVQLTILHLSLSVEETWCHALYHSHACCERTQCKVTSDF</sequence>
<evidence type="ECO:0000313" key="2">
    <source>
        <dbReference type="Proteomes" id="UP001177670"/>
    </source>
</evidence>
<name>A0AA40FGA7_9HYME</name>
<reference evidence="1" key="1">
    <citation type="submission" date="2021-10" db="EMBL/GenBank/DDBJ databases">
        <title>Melipona bicolor Genome sequencing and assembly.</title>
        <authorList>
            <person name="Araujo N.S."/>
            <person name="Arias M.C."/>
        </authorList>
    </citation>
    <scope>NUCLEOTIDE SEQUENCE</scope>
    <source>
        <strain evidence="1">USP_2M_L1-L4_2017</strain>
        <tissue evidence="1">Whole body</tissue>
    </source>
</reference>
<keyword evidence="2" id="KW-1185">Reference proteome</keyword>
<dbReference type="AlphaFoldDB" id="A0AA40FGA7"/>
<dbReference type="EMBL" id="JAHYIQ010000043">
    <property type="protein sequence ID" value="KAK1118490.1"/>
    <property type="molecule type" value="Genomic_DNA"/>
</dbReference>
<dbReference type="Proteomes" id="UP001177670">
    <property type="component" value="Unassembled WGS sequence"/>
</dbReference>
<proteinExistence type="predicted"/>
<accession>A0AA40FGA7</accession>